<dbReference type="SUPFAM" id="SSF52980">
    <property type="entry name" value="Restriction endonuclease-like"/>
    <property type="match status" value="1"/>
</dbReference>
<feature type="domain" description="Putative restriction endonuclease" evidence="1">
    <location>
        <begin position="12"/>
        <end position="167"/>
    </location>
</feature>
<reference evidence="2 3" key="1">
    <citation type="journal article" date="2018" name="Sci. Rep.">
        <title>A novel species of the marine cyanobacterium Acaryochloris with a unique pigment content and lifestyle.</title>
        <authorList>
            <person name="Partensky F."/>
            <person name="Six C."/>
            <person name="Ratin M."/>
            <person name="Garczarek L."/>
            <person name="Vaulot D."/>
            <person name="Probert I."/>
            <person name="Calteau A."/>
            <person name="Gourvil P."/>
            <person name="Marie D."/>
            <person name="Grebert T."/>
            <person name="Bouchier C."/>
            <person name="Le Panse S."/>
            <person name="Gachenot M."/>
            <person name="Rodriguez F."/>
            <person name="Garrido J.L."/>
        </authorList>
    </citation>
    <scope>NUCLEOTIDE SEQUENCE [LARGE SCALE GENOMIC DNA]</scope>
    <source>
        <strain evidence="2 3">RCC1774</strain>
    </source>
</reference>
<dbReference type="CDD" id="cd06260">
    <property type="entry name" value="DUF820-like"/>
    <property type="match status" value="1"/>
</dbReference>
<gene>
    <name evidence="2" type="ORF">C1752_01561</name>
</gene>
<dbReference type="InterPro" id="IPR011335">
    <property type="entry name" value="Restrct_endonuc-II-like"/>
</dbReference>
<dbReference type="RefSeq" id="WP_110985537.1">
    <property type="nucleotide sequence ID" value="NZ_CAWNWM010000004.1"/>
</dbReference>
<protein>
    <recommendedName>
        <fullName evidence="1">Putative restriction endonuclease domain-containing protein</fullName>
    </recommendedName>
</protein>
<evidence type="ECO:0000259" key="1">
    <source>
        <dbReference type="Pfam" id="PF05685"/>
    </source>
</evidence>
<comment type="caution">
    <text evidence="2">The sequence shown here is derived from an EMBL/GenBank/DDBJ whole genome shotgun (WGS) entry which is preliminary data.</text>
</comment>
<dbReference type="Proteomes" id="UP000248857">
    <property type="component" value="Unassembled WGS sequence"/>
</dbReference>
<dbReference type="OrthoDB" id="461333at2"/>
<proteinExistence type="predicted"/>
<dbReference type="PANTHER" id="PTHR34107:SF5">
    <property type="entry name" value="SLL1355 PROTEIN"/>
    <property type="match status" value="1"/>
</dbReference>
<evidence type="ECO:0000313" key="2">
    <source>
        <dbReference type="EMBL" id="PZD73929.1"/>
    </source>
</evidence>
<sequence>MTFVAPQHLTLDDFLGLPDLEQSPTWEYVAGEAIQKPMPKVRHSLLQKRLLTKLDSAGENYLALPELRCTFGDRSVVPDIVVVSLDQFDLNDLGEPEDNFTQAPDWAIEVLSPDQNANRVIDNLLYCLRHGGQLGWLIDPDDYSVLVLTPGQELEIYRGTQQIPVLGGVTLQLTAEEIFGWLKLKHISSG</sequence>
<name>A0A2W1JKM4_9CYAN</name>
<dbReference type="AlphaFoldDB" id="A0A2W1JKM4"/>
<dbReference type="InterPro" id="IPR012296">
    <property type="entry name" value="Nuclease_put_TT1808"/>
</dbReference>
<accession>A0A2W1JKM4</accession>
<keyword evidence="3" id="KW-1185">Reference proteome</keyword>
<dbReference type="PANTHER" id="PTHR34107">
    <property type="entry name" value="SLL0198 PROTEIN-RELATED"/>
    <property type="match status" value="1"/>
</dbReference>
<dbReference type="Gene3D" id="3.90.1570.10">
    <property type="entry name" value="tt1808, chain A"/>
    <property type="match status" value="1"/>
</dbReference>
<evidence type="ECO:0000313" key="3">
    <source>
        <dbReference type="Proteomes" id="UP000248857"/>
    </source>
</evidence>
<dbReference type="InterPro" id="IPR008538">
    <property type="entry name" value="Uma2"/>
</dbReference>
<organism evidence="2 3">
    <name type="scientific">Acaryochloris thomasi RCC1774</name>
    <dbReference type="NCBI Taxonomy" id="1764569"/>
    <lineage>
        <taxon>Bacteria</taxon>
        <taxon>Bacillati</taxon>
        <taxon>Cyanobacteriota</taxon>
        <taxon>Cyanophyceae</taxon>
        <taxon>Acaryochloridales</taxon>
        <taxon>Acaryochloridaceae</taxon>
        <taxon>Acaryochloris</taxon>
        <taxon>Acaryochloris thomasi</taxon>
    </lineage>
</organism>
<dbReference type="EMBL" id="PQWO01000004">
    <property type="protein sequence ID" value="PZD73929.1"/>
    <property type="molecule type" value="Genomic_DNA"/>
</dbReference>
<dbReference type="Pfam" id="PF05685">
    <property type="entry name" value="Uma2"/>
    <property type="match status" value="1"/>
</dbReference>